<gene>
    <name evidence="1" type="ORF">CD191_13660</name>
</gene>
<evidence type="ECO:0000313" key="2">
    <source>
        <dbReference type="Proteomes" id="UP000249163"/>
    </source>
</evidence>
<dbReference type="RefSeq" id="WP_111503905.1">
    <property type="nucleotide sequence ID" value="NZ_LR698998.1"/>
</dbReference>
<name>A0AAD0KI60_9BACL</name>
<evidence type="ECO:0000313" key="1">
    <source>
        <dbReference type="EMBL" id="AWV33575.1"/>
    </source>
</evidence>
<protein>
    <submittedName>
        <fullName evidence="1">Uncharacterized protein</fullName>
    </submittedName>
</protein>
<accession>A0AAD0KI60</accession>
<organism evidence="1 2">
    <name type="scientific">Paenibacillus odorifer</name>
    <dbReference type="NCBI Taxonomy" id="189426"/>
    <lineage>
        <taxon>Bacteria</taxon>
        <taxon>Bacillati</taxon>
        <taxon>Bacillota</taxon>
        <taxon>Bacilli</taxon>
        <taxon>Bacillales</taxon>
        <taxon>Paenibacillaceae</taxon>
        <taxon>Paenibacillus</taxon>
    </lineage>
</organism>
<dbReference type="AlphaFoldDB" id="A0AAD0KI60"/>
<sequence>MEELHHIGIIYNVLLLDVNFELKADGDGQDSDGAHWIEIKQLNNLAITPFMKKIMLGHY</sequence>
<dbReference type="EMBL" id="CP021965">
    <property type="protein sequence ID" value="AWV33575.1"/>
    <property type="molecule type" value="Genomic_DNA"/>
</dbReference>
<dbReference type="Proteomes" id="UP000249163">
    <property type="component" value="Chromosome"/>
</dbReference>
<reference evidence="1 2" key="1">
    <citation type="submission" date="2017-06" db="EMBL/GenBank/DDBJ databases">
        <title>Complete genome sequence of Paenibacillus odorifer CBA7130.</title>
        <authorList>
            <person name="Nam Y.-D."/>
            <person name="Kang J."/>
            <person name="Chung W.-H."/>
        </authorList>
    </citation>
    <scope>NUCLEOTIDE SEQUENCE [LARGE SCALE GENOMIC DNA]</scope>
    <source>
        <strain evidence="1 2">CBA7130</strain>
    </source>
</reference>
<proteinExistence type="predicted"/>